<comment type="caution">
    <text evidence="3">The sequence shown here is derived from an EMBL/GenBank/DDBJ whole genome shotgun (WGS) entry which is preliminary data.</text>
</comment>
<name>A0ABU5RCK1_9PSEU</name>
<dbReference type="Proteomes" id="UP001304298">
    <property type="component" value="Unassembled WGS sequence"/>
</dbReference>
<organism evidence="3 4">
    <name type="scientific">Amycolatopsis heterodermiae</name>
    <dbReference type="NCBI Taxonomy" id="3110235"/>
    <lineage>
        <taxon>Bacteria</taxon>
        <taxon>Bacillati</taxon>
        <taxon>Actinomycetota</taxon>
        <taxon>Actinomycetes</taxon>
        <taxon>Pseudonocardiales</taxon>
        <taxon>Pseudonocardiaceae</taxon>
        <taxon>Amycolatopsis</taxon>
    </lineage>
</organism>
<evidence type="ECO:0000256" key="1">
    <source>
        <dbReference type="SAM" id="MobiDB-lite"/>
    </source>
</evidence>
<evidence type="ECO:0000256" key="2">
    <source>
        <dbReference type="SAM" id="SignalP"/>
    </source>
</evidence>
<protein>
    <submittedName>
        <fullName evidence="3">Uncharacterized protein</fullName>
    </submittedName>
</protein>
<feature type="signal peptide" evidence="2">
    <location>
        <begin position="1"/>
        <end position="16"/>
    </location>
</feature>
<feature type="chain" id="PRO_5046158658" evidence="2">
    <location>
        <begin position="17"/>
        <end position="78"/>
    </location>
</feature>
<proteinExistence type="predicted"/>
<dbReference type="EMBL" id="JAYFSI010000006">
    <property type="protein sequence ID" value="MEA5362931.1"/>
    <property type="molecule type" value="Genomic_DNA"/>
</dbReference>
<evidence type="ECO:0000313" key="3">
    <source>
        <dbReference type="EMBL" id="MEA5362931.1"/>
    </source>
</evidence>
<gene>
    <name evidence="3" type="ORF">VA596_25605</name>
</gene>
<reference evidence="3 4" key="1">
    <citation type="submission" date="2023-12" db="EMBL/GenBank/DDBJ databases">
        <title>Amycolatopsis sp. V23-08.</title>
        <authorList>
            <person name="Somphong A."/>
        </authorList>
    </citation>
    <scope>NUCLEOTIDE SEQUENCE [LARGE SCALE GENOMIC DNA]</scope>
    <source>
        <strain evidence="3 4">V23-08</strain>
    </source>
</reference>
<keyword evidence="2" id="KW-0732">Signal</keyword>
<accession>A0ABU5RCK1</accession>
<keyword evidence="4" id="KW-1185">Reference proteome</keyword>
<feature type="compositionally biased region" description="Low complexity" evidence="1">
    <location>
        <begin position="1"/>
        <end position="17"/>
    </location>
</feature>
<evidence type="ECO:0000313" key="4">
    <source>
        <dbReference type="Proteomes" id="UP001304298"/>
    </source>
</evidence>
<sequence>MIAVALGMAAAPAASAATPPKTISKGDSGHGVWCVQRAVDNYYKTYYGKTTNVIAEDAQFGTSTADWATSPSPKTGSC</sequence>
<dbReference type="RefSeq" id="WP_323330689.1">
    <property type="nucleotide sequence ID" value="NZ_JAYFSI010000006.1"/>
</dbReference>
<feature type="region of interest" description="Disordered" evidence="1">
    <location>
        <begin position="1"/>
        <end position="28"/>
    </location>
</feature>